<evidence type="ECO:0000259" key="6">
    <source>
        <dbReference type="PROSITE" id="PS50262"/>
    </source>
</evidence>
<feature type="non-terminal residue" evidence="7">
    <location>
        <position position="1"/>
    </location>
</feature>
<dbReference type="EMBL" id="CAXITT010000983">
    <property type="protein sequence ID" value="CAL1547460.1"/>
    <property type="molecule type" value="Genomic_DNA"/>
</dbReference>
<dbReference type="Pfam" id="PF10328">
    <property type="entry name" value="7TM_GPCR_Srx"/>
    <property type="match status" value="1"/>
</dbReference>
<feature type="transmembrane region" description="Helical" evidence="5">
    <location>
        <begin position="190"/>
        <end position="211"/>
    </location>
</feature>
<dbReference type="AlphaFoldDB" id="A0AAV2IKH7"/>
<evidence type="ECO:0000256" key="3">
    <source>
        <dbReference type="ARBA" id="ARBA00022989"/>
    </source>
</evidence>
<dbReference type="GO" id="GO:0004930">
    <property type="term" value="F:G protein-coupled receptor activity"/>
    <property type="evidence" value="ECO:0007669"/>
    <property type="project" value="InterPro"/>
</dbReference>
<accession>A0AAV2IKH7</accession>
<proteinExistence type="predicted"/>
<dbReference type="InterPro" id="IPR000276">
    <property type="entry name" value="GPCR_Rhodpsn"/>
</dbReference>
<dbReference type="Proteomes" id="UP001497497">
    <property type="component" value="Unassembled WGS sequence"/>
</dbReference>
<evidence type="ECO:0000313" key="7">
    <source>
        <dbReference type="EMBL" id="CAL1547460.1"/>
    </source>
</evidence>
<dbReference type="PROSITE" id="PS50262">
    <property type="entry name" value="G_PROTEIN_RECEP_F1_2"/>
    <property type="match status" value="1"/>
</dbReference>
<dbReference type="InterPro" id="IPR017452">
    <property type="entry name" value="GPCR_Rhodpsn_7TM"/>
</dbReference>
<comment type="subcellular location">
    <subcellularLocation>
        <location evidence="1">Membrane</location>
    </subcellularLocation>
</comment>
<keyword evidence="4 5" id="KW-0472">Membrane</keyword>
<evidence type="ECO:0000256" key="2">
    <source>
        <dbReference type="ARBA" id="ARBA00022692"/>
    </source>
</evidence>
<keyword evidence="8" id="KW-1185">Reference proteome</keyword>
<evidence type="ECO:0000256" key="1">
    <source>
        <dbReference type="ARBA" id="ARBA00004370"/>
    </source>
</evidence>
<comment type="caution">
    <text evidence="7">The sequence shown here is derived from an EMBL/GenBank/DDBJ whole genome shotgun (WGS) entry which is preliminary data.</text>
</comment>
<keyword evidence="3 5" id="KW-1133">Transmembrane helix</keyword>
<evidence type="ECO:0000256" key="4">
    <source>
        <dbReference type="ARBA" id="ARBA00023136"/>
    </source>
</evidence>
<dbReference type="PANTHER" id="PTHR46641:SF2">
    <property type="entry name" value="FMRFAMIDE RECEPTOR"/>
    <property type="match status" value="1"/>
</dbReference>
<feature type="transmembrane region" description="Helical" evidence="5">
    <location>
        <begin position="259"/>
        <end position="283"/>
    </location>
</feature>
<dbReference type="Gene3D" id="1.20.1070.10">
    <property type="entry name" value="Rhodopsin 7-helix transmembrane proteins"/>
    <property type="match status" value="1"/>
</dbReference>
<dbReference type="GO" id="GO:0016020">
    <property type="term" value="C:membrane"/>
    <property type="evidence" value="ECO:0007669"/>
    <property type="project" value="UniProtKB-SubCell"/>
</dbReference>
<feature type="transmembrane region" description="Helical" evidence="5">
    <location>
        <begin position="45"/>
        <end position="70"/>
    </location>
</feature>
<gene>
    <name evidence="7" type="ORF">GSLYS_00020777001</name>
</gene>
<sequence>LISDSTRHRIESFILLFAAVPFGALGCCANLINVAVFIRQGIGDCVSFCLLALTVSDFLSIVAGLVFNGAYVLVYVNDLASVDTVALDVVVNHVCAMFYDISQAVIAFVALERCMCVTLPLRFKGMFTFHRAVLVVLGLYAFTIVVYVPHYLTSGLVWSEVPFRNLTRLTLWMSDNRPEVDLYLNSFNHIAMATIYQITVVVSSWLMVLGINRSMKFRERDTSEVGQVTAADRKRKTTLGRGGSVNKTRLKDRSTKTQSVVKTVLCLAIISIVCNAYRLTVVYGRRFNTEFSFLGAYRNTYAVALRLLFFTQTTNASANLVVYYNLNATFRSNLVKTFCPCPKTFEK</sequence>
<organism evidence="7 8">
    <name type="scientific">Lymnaea stagnalis</name>
    <name type="common">Great pond snail</name>
    <name type="synonym">Helix stagnalis</name>
    <dbReference type="NCBI Taxonomy" id="6523"/>
    <lineage>
        <taxon>Eukaryota</taxon>
        <taxon>Metazoa</taxon>
        <taxon>Spiralia</taxon>
        <taxon>Lophotrochozoa</taxon>
        <taxon>Mollusca</taxon>
        <taxon>Gastropoda</taxon>
        <taxon>Heterobranchia</taxon>
        <taxon>Euthyneura</taxon>
        <taxon>Panpulmonata</taxon>
        <taxon>Hygrophila</taxon>
        <taxon>Lymnaeoidea</taxon>
        <taxon>Lymnaeidae</taxon>
        <taxon>Lymnaea</taxon>
    </lineage>
</organism>
<dbReference type="PROSITE" id="PS00237">
    <property type="entry name" value="G_PROTEIN_RECEP_F1_1"/>
    <property type="match status" value="1"/>
</dbReference>
<feature type="transmembrane region" description="Helical" evidence="5">
    <location>
        <begin position="132"/>
        <end position="152"/>
    </location>
</feature>
<feature type="transmembrane region" description="Helical" evidence="5">
    <location>
        <begin position="303"/>
        <end position="326"/>
    </location>
</feature>
<name>A0AAV2IKH7_LYMST</name>
<feature type="transmembrane region" description="Helical" evidence="5">
    <location>
        <begin position="12"/>
        <end position="38"/>
    </location>
</feature>
<keyword evidence="2 5" id="KW-0812">Transmembrane</keyword>
<dbReference type="InterPro" id="IPR052954">
    <property type="entry name" value="GPCR-Ligand_Int"/>
</dbReference>
<evidence type="ECO:0000313" key="8">
    <source>
        <dbReference type="Proteomes" id="UP001497497"/>
    </source>
</evidence>
<protein>
    <recommendedName>
        <fullName evidence="6">G-protein coupled receptors family 1 profile domain-containing protein</fullName>
    </recommendedName>
</protein>
<evidence type="ECO:0000256" key="5">
    <source>
        <dbReference type="SAM" id="Phobius"/>
    </source>
</evidence>
<dbReference type="PANTHER" id="PTHR46641">
    <property type="entry name" value="FMRFAMIDE RECEPTOR-RELATED"/>
    <property type="match status" value="1"/>
</dbReference>
<reference evidence="7 8" key="1">
    <citation type="submission" date="2024-04" db="EMBL/GenBank/DDBJ databases">
        <authorList>
            <consortium name="Genoscope - CEA"/>
            <person name="William W."/>
        </authorList>
    </citation>
    <scope>NUCLEOTIDE SEQUENCE [LARGE SCALE GENOMIC DNA]</scope>
</reference>
<dbReference type="InterPro" id="IPR019430">
    <property type="entry name" value="7TM_GPCR_serpentine_rcpt_Srx"/>
</dbReference>
<feature type="transmembrane region" description="Helical" evidence="5">
    <location>
        <begin position="90"/>
        <end position="111"/>
    </location>
</feature>
<feature type="domain" description="G-protein coupled receptors family 1 profile" evidence="6">
    <location>
        <begin position="29"/>
        <end position="323"/>
    </location>
</feature>
<dbReference type="SUPFAM" id="SSF81321">
    <property type="entry name" value="Family A G protein-coupled receptor-like"/>
    <property type="match status" value="1"/>
</dbReference>